<evidence type="ECO:0000256" key="7">
    <source>
        <dbReference type="ARBA" id="ARBA00023163"/>
    </source>
</evidence>
<keyword evidence="5 8" id="KW-0479">Metal-binding</keyword>
<dbReference type="GO" id="GO:0008270">
    <property type="term" value="F:zinc ion binding"/>
    <property type="evidence" value="ECO:0007669"/>
    <property type="project" value="UniProtKB-UniRule"/>
</dbReference>
<keyword evidence="4 8" id="KW-0548">Nucleotidyltransferase</keyword>
<keyword evidence="3 8" id="KW-0808">Transferase</keyword>
<dbReference type="Gene3D" id="2.20.28.30">
    <property type="entry name" value="RNA polymerase ii, chain L"/>
    <property type="match status" value="1"/>
</dbReference>
<keyword evidence="2 8" id="KW-0963">Cytoplasm</keyword>
<dbReference type="Proteomes" id="UP000278475">
    <property type="component" value="Unassembled WGS sequence"/>
</dbReference>
<evidence type="ECO:0000256" key="1">
    <source>
        <dbReference type="ARBA" id="ARBA00022478"/>
    </source>
</evidence>
<comment type="catalytic activity">
    <reaction evidence="8">
        <text>RNA(n) + a ribonucleoside 5'-triphosphate = RNA(n+1) + diphosphate</text>
        <dbReference type="Rhea" id="RHEA:21248"/>
        <dbReference type="Rhea" id="RHEA-COMP:14527"/>
        <dbReference type="Rhea" id="RHEA-COMP:17342"/>
        <dbReference type="ChEBI" id="CHEBI:33019"/>
        <dbReference type="ChEBI" id="CHEBI:61557"/>
        <dbReference type="ChEBI" id="CHEBI:140395"/>
        <dbReference type="EC" id="2.7.7.6"/>
    </reaction>
</comment>
<keyword evidence="6 8" id="KW-0862">Zinc</keyword>
<dbReference type="Pfam" id="PF03604">
    <property type="entry name" value="Zn_ribbon_RPAB4"/>
    <property type="match status" value="1"/>
</dbReference>
<comment type="cofactor">
    <cofactor evidence="8">
        <name>Zn(2+)</name>
        <dbReference type="ChEBI" id="CHEBI:29105"/>
    </cofactor>
    <text evidence="8">Binds 1 zinc ion.</text>
</comment>
<dbReference type="SUPFAM" id="SSF63393">
    <property type="entry name" value="RNA polymerase subunits"/>
    <property type="match status" value="1"/>
</dbReference>
<comment type="subcellular location">
    <subcellularLocation>
        <location evidence="8">Cytoplasm</location>
    </subcellularLocation>
</comment>
<dbReference type="InterPro" id="IPR006591">
    <property type="entry name" value="RNAP_P/RPABC4"/>
</dbReference>
<dbReference type="GO" id="GO:0003677">
    <property type="term" value="F:DNA binding"/>
    <property type="evidence" value="ECO:0007669"/>
    <property type="project" value="InterPro"/>
</dbReference>
<dbReference type="AlphaFoldDB" id="A0A497ERG0"/>
<accession>A0A497ERG0</accession>
<dbReference type="GO" id="GO:0003899">
    <property type="term" value="F:DNA-directed RNA polymerase activity"/>
    <property type="evidence" value="ECO:0007669"/>
    <property type="project" value="UniProtKB-UniRule"/>
</dbReference>
<dbReference type="GO" id="GO:0000428">
    <property type="term" value="C:DNA-directed RNA polymerase complex"/>
    <property type="evidence" value="ECO:0007669"/>
    <property type="project" value="UniProtKB-KW"/>
</dbReference>
<dbReference type="GO" id="GO:0006351">
    <property type="term" value="P:DNA-templated transcription"/>
    <property type="evidence" value="ECO:0007669"/>
    <property type="project" value="UniProtKB-UniRule"/>
</dbReference>
<proteinExistence type="inferred from homology"/>
<dbReference type="HAMAP" id="MF_00615">
    <property type="entry name" value="RNApol_arch_Rpo12"/>
    <property type="match status" value="1"/>
</dbReference>
<dbReference type="EC" id="2.7.7.6" evidence="8"/>
<protein>
    <recommendedName>
        <fullName evidence="8">DNA-directed RNA polymerase subunit Rpo12</fullName>
        <ecNumber evidence="8">2.7.7.6</ecNumber>
    </recommendedName>
    <alternativeName>
        <fullName evidence="8">DNA-directed RNA polymerase subunit P</fullName>
    </alternativeName>
</protein>
<dbReference type="InterPro" id="IPR029040">
    <property type="entry name" value="RPABC4/Spt4"/>
</dbReference>
<dbReference type="InterPro" id="IPR023464">
    <property type="entry name" value="Rpo12"/>
</dbReference>
<dbReference type="EMBL" id="QMQV01000022">
    <property type="protein sequence ID" value="RLE49779.1"/>
    <property type="molecule type" value="Genomic_DNA"/>
</dbReference>
<evidence type="ECO:0000256" key="8">
    <source>
        <dbReference type="HAMAP-Rule" id="MF_00615"/>
    </source>
</evidence>
<comment type="similarity">
    <text evidence="8">Belongs to the archaeal Rpo12/eukaryotic RPC10 RNA polymerase subunit family.</text>
</comment>
<evidence type="ECO:0000313" key="9">
    <source>
        <dbReference type="EMBL" id="RLE49779.1"/>
    </source>
</evidence>
<reference evidence="9 10" key="1">
    <citation type="submission" date="2018-06" db="EMBL/GenBank/DDBJ databases">
        <title>Extensive metabolic versatility and redundancy in microbially diverse, dynamic hydrothermal sediments.</title>
        <authorList>
            <person name="Dombrowski N."/>
            <person name="Teske A."/>
            <person name="Baker B.J."/>
        </authorList>
    </citation>
    <scope>NUCLEOTIDE SEQUENCE [LARGE SCALE GENOMIC DNA]</scope>
    <source>
        <strain evidence="9">B66_G16</strain>
    </source>
</reference>
<dbReference type="SMART" id="SM00659">
    <property type="entry name" value="RPOLCX"/>
    <property type="match status" value="1"/>
</dbReference>
<dbReference type="GO" id="GO:0005737">
    <property type="term" value="C:cytoplasm"/>
    <property type="evidence" value="ECO:0007669"/>
    <property type="project" value="UniProtKB-SubCell"/>
</dbReference>
<evidence type="ECO:0000256" key="2">
    <source>
        <dbReference type="ARBA" id="ARBA00022490"/>
    </source>
</evidence>
<organism evidence="9 10">
    <name type="scientific">Thermoproteota archaeon</name>
    <dbReference type="NCBI Taxonomy" id="2056631"/>
    <lineage>
        <taxon>Archaea</taxon>
        <taxon>Thermoproteota</taxon>
    </lineage>
</organism>
<feature type="binding site" evidence="8">
    <location>
        <position position="26"/>
    </location>
    <ligand>
        <name>Zn(2+)</name>
        <dbReference type="ChEBI" id="CHEBI:29105"/>
    </ligand>
</feature>
<keyword evidence="1 8" id="KW-0240">DNA-directed RNA polymerase</keyword>
<comment type="function">
    <text evidence="8">DNA-dependent RNA polymerase (RNAP) catalyzes the transcription of DNA into RNA using the four ribonucleoside triphosphates as substrates.</text>
</comment>
<evidence type="ECO:0000256" key="3">
    <source>
        <dbReference type="ARBA" id="ARBA00022679"/>
    </source>
</evidence>
<feature type="binding site" evidence="8">
    <location>
        <position position="9"/>
    </location>
    <ligand>
        <name>Zn(2+)</name>
        <dbReference type="ChEBI" id="CHEBI:29105"/>
    </ligand>
</feature>
<evidence type="ECO:0000313" key="10">
    <source>
        <dbReference type="Proteomes" id="UP000278475"/>
    </source>
</evidence>
<evidence type="ECO:0000256" key="6">
    <source>
        <dbReference type="ARBA" id="ARBA00022833"/>
    </source>
</evidence>
<gene>
    <name evidence="8" type="primary">rpo12</name>
    <name evidence="8" type="synonym">rpoP</name>
    <name evidence="9" type="ORF">DRJ31_03610</name>
</gene>
<name>A0A497ERG0_9CREN</name>
<sequence>MVQYVCAKCGRIIDKSELEGFPGVKCPSCGYRVLIKVRPPIVREVLAR</sequence>
<evidence type="ECO:0000256" key="4">
    <source>
        <dbReference type="ARBA" id="ARBA00022695"/>
    </source>
</evidence>
<evidence type="ECO:0000256" key="5">
    <source>
        <dbReference type="ARBA" id="ARBA00022723"/>
    </source>
</evidence>
<comment type="subunit">
    <text evidence="8">Part of the RNA polymerase complex.</text>
</comment>
<keyword evidence="7 8" id="KW-0804">Transcription</keyword>
<feature type="binding site" evidence="8">
    <location>
        <position position="29"/>
    </location>
    <ligand>
        <name>Zn(2+)</name>
        <dbReference type="ChEBI" id="CHEBI:29105"/>
    </ligand>
</feature>
<comment type="caution">
    <text evidence="9">The sequence shown here is derived from an EMBL/GenBank/DDBJ whole genome shotgun (WGS) entry which is preliminary data.</text>
</comment>